<dbReference type="PANTHER" id="PTHR42110">
    <property type="entry name" value="L-ASPARAGINASE, PUTATIVE (AFU_ORTHOLOGUE AFUA_3G11890)-RELATED"/>
    <property type="match status" value="1"/>
</dbReference>
<dbReference type="InterPro" id="IPR010349">
    <property type="entry name" value="Asparaginase_II"/>
</dbReference>
<evidence type="ECO:0000313" key="1">
    <source>
        <dbReference type="EMBL" id="MBC6466807.1"/>
    </source>
</evidence>
<dbReference type="Pfam" id="PF06089">
    <property type="entry name" value="Asparaginase_II"/>
    <property type="match status" value="1"/>
</dbReference>
<dbReference type="EMBL" id="JABVEC010000010">
    <property type="protein sequence ID" value="MBC6466807.1"/>
    <property type="molecule type" value="Genomic_DNA"/>
</dbReference>
<protein>
    <submittedName>
        <fullName evidence="1">Asparaginase</fullName>
    </submittedName>
</protein>
<organism evidence="1 2">
    <name type="scientific">Actinomadura alba</name>
    <dbReference type="NCBI Taxonomy" id="406431"/>
    <lineage>
        <taxon>Bacteria</taxon>
        <taxon>Bacillati</taxon>
        <taxon>Actinomycetota</taxon>
        <taxon>Actinomycetes</taxon>
        <taxon>Streptosporangiales</taxon>
        <taxon>Thermomonosporaceae</taxon>
        <taxon>Actinomadura</taxon>
    </lineage>
</organism>
<reference evidence="1 2" key="1">
    <citation type="submission" date="2020-06" db="EMBL/GenBank/DDBJ databases">
        <title>Actinomadura xiongansis sp. nov., isolated from soil of Baiyangdian.</title>
        <authorList>
            <person name="Zhang X."/>
        </authorList>
    </citation>
    <scope>NUCLEOTIDE SEQUENCE [LARGE SCALE GENOMIC DNA]</scope>
    <source>
        <strain evidence="1 2">HBUM206468</strain>
    </source>
</reference>
<proteinExistence type="predicted"/>
<sequence length="314" mass="31987">MYELLAEVVRNDFVESVHFGAVAGLAPDGTLAYARGDVEATMLPRSAVKPFQAAAFLVAGAPLTGERLAIAAGSHTGQEFHVKTAEAVLGDAGLGFDALQCPPSLPMDDSAKASVIRAGDGPRREYMNCSGKHAAMLATCVVNDWPVGSYLEPSHPLQRLVRTSLAEVAGEHPEPVAVDGCGAPLFGLSLLGLARAAQALVAATDGPAYAVAQAIREHPEYVAGIGHVDTELMRAQPGIIAKGGAEGVLLTATPEGHVAAVKVADGGSRATTAIALAALSELGADVSGAASLRTVPVLGGGRPVGRIRVPRTTT</sequence>
<evidence type="ECO:0000313" key="2">
    <source>
        <dbReference type="Proteomes" id="UP000805614"/>
    </source>
</evidence>
<accession>A0ABR7LPN4</accession>
<dbReference type="PANTHER" id="PTHR42110:SF1">
    <property type="entry name" value="L-ASPARAGINASE, PUTATIVE (AFU_ORTHOLOGUE AFUA_3G11890)-RELATED"/>
    <property type="match status" value="1"/>
</dbReference>
<dbReference type="Proteomes" id="UP000805614">
    <property type="component" value="Unassembled WGS sequence"/>
</dbReference>
<gene>
    <name evidence="1" type="ORF">HKK74_15030</name>
</gene>
<dbReference type="RefSeq" id="WP_187243828.1">
    <property type="nucleotide sequence ID" value="NZ_BAAAOK010000027.1"/>
</dbReference>
<comment type="caution">
    <text evidence="1">The sequence shown here is derived from an EMBL/GenBank/DDBJ whole genome shotgun (WGS) entry which is preliminary data.</text>
</comment>
<keyword evidence="2" id="KW-1185">Reference proteome</keyword>
<name>A0ABR7LPN4_9ACTN</name>